<dbReference type="EMBL" id="VTUW01000006">
    <property type="protein sequence ID" value="KAA1194762.1"/>
    <property type="molecule type" value="Genomic_DNA"/>
</dbReference>
<dbReference type="RefSeq" id="WP_149616337.1">
    <property type="nucleotide sequence ID" value="NZ_CAWPFF010000103.1"/>
</dbReference>
<organism evidence="2 3">
    <name type="scientific">Photorhabdus heterorhabditis</name>
    <dbReference type="NCBI Taxonomy" id="880156"/>
    <lineage>
        <taxon>Bacteria</taxon>
        <taxon>Pseudomonadati</taxon>
        <taxon>Pseudomonadota</taxon>
        <taxon>Gammaproteobacteria</taxon>
        <taxon>Enterobacterales</taxon>
        <taxon>Morganellaceae</taxon>
        <taxon>Photorhabdus</taxon>
    </lineage>
</organism>
<dbReference type="AlphaFoldDB" id="A0A5B0X658"/>
<proteinExistence type="predicted"/>
<protein>
    <submittedName>
        <fullName evidence="2">WxcM-like domain-containing protein</fullName>
    </submittedName>
</protein>
<feature type="domain" description="Sugar 3,4-ketoisomerase QdtA cupin" evidence="1">
    <location>
        <begin position="4"/>
        <end position="130"/>
    </location>
</feature>
<accession>A0A5B0X658</accession>
<dbReference type="CDD" id="cd20292">
    <property type="entry name" value="cupin_QdtA-like"/>
    <property type="match status" value="1"/>
</dbReference>
<dbReference type="InterPro" id="IPR011051">
    <property type="entry name" value="RmlC_Cupin_sf"/>
</dbReference>
<name>A0A5B0X658_9GAMM</name>
<dbReference type="SUPFAM" id="SSF51182">
    <property type="entry name" value="RmlC-like cupins"/>
    <property type="match status" value="1"/>
</dbReference>
<gene>
    <name evidence="2" type="ORF">F0L16_05360</name>
</gene>
<evidence type="ECO:0000259" key="1">
    <source>
        <dbReference type="Pfam" id="PF05523"/>
    </source>
</evidence>
<dbReference type="Pfam" id="PF05523">
    <property type="entry name" value="FdtA"/>
    <property type="match status" value="1"/>
</dbReference>
<reference evidence="2 3" key="1">
    <citation type="submission" date="2019-09" db="EMBL/GenBank/DDBJ databases">
        <title>Whole genome sequence of Photorhabdus heterorhabditis strain ETL (Enterobacteriales: Enterobacteriaceae) a bacterial symbiont of Heterorhabditis zealandica strain ETL (Rhabditida: Heterorhabditidae).</title>
        <authorList>
            <person name="Lulamba T.E."/>
            <person name="Serepa-Dlamini M.H."/>
        </authorList>
    </citation>
    <scope>NUCLEOTIDE SEQUENCE [LARGE SCALE GENOMIC DNA]</scope>
    <source>
        <strain evidence="2 3">ETL</strain>
    </source>
</reference>
<sequence length="135" mass="15794">MSLIKLIDFKILGDERGQLISLEGNKNIPFEIKRVYYIFNTKPGVSRGFHAHKELKQVLFAVKGSCRIRLDNGKITEDIILNQPQKGILIDSFIWREMHDFSEDCVLIVLASQHYDESDYIRDYKVFSDIYKNTH</sequence>
<dbReference type="InterPro" id="IPR014710">
    <property type="entry name" value="RmlC-like_jellyroll"/>
</dbReference>
<evidence type="ECO:0000313" key="3">
    <source>
        <dbReference type="Proteomes" id="UP000322184"/>
    </source>
</evidence>
<evidence type="ECO:0000313" key="2">
    <source>
        <dbReference type="EMBL" id="KAA1194762.1"/>
    </source>
</evidence>
<comment type="caution">
    <text evidence="2">The sequence shown here is derived from an EMBL/GenBank/DDBJ whole genome shotgun (WGS) entry which is preliminary data.</text>
</comment>
<dbReference type="Gene3D" id="2.60.120.10">
    <property type="entry name" value="Jelly Rolls"/>
    <property type="match status" value="1"/>
</dbReference>
<dbReference type="InterPro" id="IPR008894">
    <property type="entry name" value="QdtA_cupin_dom"/>
</dbReference>
<dbReference type="Proteomes" id="UP000322184">
    <property type="component" value="Unassembled WGS sequence"/>
</dbReference>